<dbReference type="Proteomes" id="UP000887159">
    <property type="component" value="Unassembled WGS sequence"/>
</dbReference>
<keyword evidence="2" id="KW-1185">Reference proteome</keyword>
<comment type="caution">
    <text evidence="1">The sequence shown here is derived from an EMBL/GenBank/DDBJ whole genome shotgun (WGS) entry which is preliminary data.</text>
</comment>
<protein>
    <submittedName>
        <fullName evidence="1">Uncharacterized protein</fullName>
    </submittedName>
</protein>
<dbReference type="AlphaFoldDB" id="A0A8X6VRQ1"/>
<reference evidence="1" key="1">
    <citation type="submission" date="2020-08" db="EMBL/GenBank/DDBJ databases">
        <title>Multicomponent nature underlies the extraordinary mechanical properties of spider dragline silk.</title>
        <authorList>
            <person name="Kono N."/>
            <person name="Nakamura H."/>
            <person name="Mori M."/>
            <person name="Yoshida Y."/>
            <person name="Ohtoshi R."/>
            <person name="Malay A.D."/>
            <person name="Moran D.A.P."/>
            <person name="Tomita M."/>
            <person name="Numata K."/>
            <person name="Arakawa K."/>
        </authorList>
    </citation>
    <scope>NUCLEOTIDE SEQUENCE</scope>
</reference>
<evidence type="ECO:0000313" key="1">
    <source>
        <dbReference type="EMBL" id="GFY19868.1"/>
    </source>
</evidence>
<organism evidence="1 2">
    <name type="scientific">Trichonephila clavipes</name>
    <name type="common">Golden silk orbweaver</name>
    <name type="synonym">Nephila clavipes</name>
    <dbReference type="NCBI Taxonomy" id="2585209"/>
    <lineage>
        <taxon>Eukaryota</taxon>
        <taxon>Metazoa</taxon>
        <taxon>Ecdysozoa</taxon>
        <taxon>Arthropoda</taxon>
        <taxon>Chelicerata</taxon>
        <taxon>Arachnida</taxon>
        <taxon>Araneae</taxon>
        <taxon>Araneomorphae</taxon>
        <taxon>Entelegynae</taxon>
        <taxon>Araneoidea</taxon>
        <taxon>Nephilidae</taxon>
        <taxon>Trichonephila</taxon>
    </lineage>
</organism>
<sequence>MVMQPSFKFSLLIGILDGVLDERYSNGYCSITFSWWPIYDRKFRGILIQSASSQPQLVRSAVVFLENSINVWTTEQHKRIEVILALKDVGTRPDIPTVMQDPWLHEHDALLLAFRRHYVIGIETHHSMILVSSHLHSSMYDILPRQTFSPMASSKQWYCRTSMAPKPIR</sequence>
<gene>
    <name evidence="1" type="ORF">TNCV_2145611</name>
</gene>
<accession>A0A8X6VRQ1</accession>
<proteinExistence type="predicted"/>
<evidence type="ECO:0000313" key="2">
    <source>
        <dbReference type="Proteomes" id="UP000887159"/>
    </source>
</evidence>
<dbReference type="EMBL" id="BMAU01021354">
    <property type="protein sequence ID" value="GFY19868.1"/>
    <property type="molecule type" value="Genomic_DNA"/>
</dbReference>
<name>A0A8X6VRQ1_TRICX</name>